<feature type="region of interest" description="Disordered" evidence="10">
    <location>
        <begin position="1"/>
        <end position="20"/>
    </location>
</feature>
<dbReference type="InterPro" id="IPR010054">
    <property type="entry name" value="Type2_sec_GspG"/>
</dbReference>
<dbReference type="NCBIfam" id="TIGR01710">
    <property type="entry name" value="typeII_sec_gspG"/>
    <property type="match status" value="1"/>
</dbReference>
<evidence type="ECO:0000256" key="6">
    <source>
        <dbReference type="ARBA" id="ARBA00022519"/>
    </source>
</evidence>
<evidence type="ECO:0000256" key="1">
    <source>
        <dbReference type="ARBA" id="ARBA00004377"/>
    </source>
</evidence>
<gene>
    <name evidence="13" type="ORF">HOC_13169</name>
</gene>
<organism evidence="13 14">
    <name type="scientific">Hyphomonas oceanitis SCH89</name>
    <dbReference type="NCBI Taxonomy" id="1280953"/>
    <lineage>
        <taxon>Bacteria</taxon>
        <taxon>Pseudomonadati</taxon>
        <taxon>Pseudomonadota</taxon>
        <taxon>Alphaproteobacteria</taxon>
        <taxon>Hyphomonadales</taxon>
        <taxon>Hyphomonadaceae</taxon>
        <taxon>Hyphomonas</taxon>
    </lineage>
</organism>
<evidence type="ECO:0000256" key="11">
    <source>
        <dbReference type="SAM" id="Phobius"/>
    </source>
</evidence>
<dbReference type="PRINTS" id="PR00813">
    <property type="entry name" value="BCTERIALGSPG"/>
</dbReference>
<dbReference type="GO" id="GO:0005886">
    <property type="term" value="C:plasma membrane"/>
    <property type="evidence" value="ECO:0007669"/>
    <property type="project" value="UniProtKB-SubCell"/>
</dbReference>
<sequence>MEMNGTMRSPSPPEDPALPKDAGLSLIETLIVLVIIGLVSAMIVPKVIGRPDEARVTVARNDIAAIASALKMYRLDNRTYPSTAQGLPALVARPSGSPEPANWHPEGYLDAVPNDPWAHPYEYRSPGENGGFDLVSLGADGKIGGEGQDADITIRDGIRSN</sequence>
<keyword evidence="14" id="KW-1185">Reference proteome</keyword>
<evidence type="ECO:0000256" key="8">
    <source>
        <dbReference type="ARBA" id="ARBA00022989"/>
    </source>
</evidence>
<evidence type="ECO:0000256" key="10">
    <source>
        <dbReference type="SAM" id="MobiDB-lite"/>
    </source>
</evidence>
<dbReference type="Pfam" id="PF07963">
    <property type="entry name" value="N_methyl"/>
    <property type="match status" value="1"/>
</dbReference>
<keyword evidence="4" id="KW-1003">Cell membrane</keyword>
<accession>A0A059G593</accession>
<dbReference type="Gene3D" id="3.30.700.10">
    <property type="entry name" value="Glycoprotein, Type 4 Pilin"/>
    <property type="match status" value="1"/>
</dbReference>
<dbReference type="GO" id="GO:0015627">
    <property type="term" value="C:type II protein secretion system complex"/>
    <property type="evidence" value="ECO:0007669"/>
    <property type="project" value="InterPro"/>
</dbReference>
<name>A0A059G593_9PROT</name>
<comment type="similarity">
    <text evidence="2">Belongs to the GSP G family.</text>
</comment>
<protein>
    <recommendedName>
        <fullName evidence="3">Type II secretion system core protein G</fullName>
    </recommendedName>
</protein>
<comment type="subcellular location">
    <subcellularLocation>
        <location evidence="1">Cell inner membrane</location>
        <topology evidence="1">Single-pass membrane protein</topology>
    </subcellularLocation>
</comment>
<dbReference type="OrthoDB" id="9795612at2"/>
<evidence type="ECO:0000256" key="9">
    <source>
        <dbReference type="ARBA" id="ARBA00023136"/>
    </source>
</evidence>
<keyword evidence="5" id="KW-0488">Methylation</keyword>
<dbReference type="SUPFAM" id="SSF54523">
    <property type="entry name" value="Pili subunits"/>
    <property type="match status" value="1"/>
</dbReference>
<dbReference type="PANTHER" id="PTHR30093:SF44">
    <property type="entry name" value="TYPE II SECRETION SYSTEM CORE PROTEIN G"/>
    <property type="match status" value="1"/>
</dbReference>
<dbReference type="PATRIC" id="fig|1280953.3.peg.2650"/>
<dbReference type="STRING" id="1280953.HOC_13169"/>
<keyword evidence="6" id="KW-0997">Cell inner membrane</keyword>
<dbReference type="InterPro" id="IPR012902">
    <property type="entry name" value="N_methyl_site"/>
</dbReference>
<dbReference type="InterPro" id="IPR000983">
    <property type="entry name" value="Bac_GSPG_pilin"/>
</dbReference>
<dbReference type="InterPro" id="IPR013545">
    <property type="entry name" value="T2SS_protein-GspG_C"/>
</dbReference>
<evidence type="ECO:0000256" key="4">
    <source>
        <dbReference type="ARBA" id="ARBA00022475"/>
    </source>
</evidence>
<feature type="domain" description="Type II secretion system protein GspG C-terminal" evidence="12">
    <location>
        <begin position="46"/>
        <end position="153"/>
    </location>
</feature>
<evidence type="ECO:0000256" key="2">
    <source>
        <dbReference type="ARBA" id="ARBA00009984"/>
    </source>
</evidence>
<dbReference type="PANTHER" id="PTHR30093">
    <property type="entry name" value="GENERAL SECRETION PATHWAY PROTEIN G"/>
    <property type="match status" value="1"/>
</dbReference>
<dbReference type="Proteomes" id="UP000024942">
    <property type="component" value="Unassembled WGS sequence"/>
</dbReference>
<keyword evidence="7 11" id="KW-0812">Transmembrane</keyword>
<dbReference type="NCBIfam" id="TIGR02532">
    <property type="entry name" value="IV_pilin_GFxxxE"/>
    <property type="match status" value="1"/>
</dbReference>
<dbReference type="AlphaFoldDB" id="A0A059G593"/>
<keyword evidence="9 11" id="KW-0472">Membrane</keyword>
<feature type="transmembrane region" description="Helical" evidence="11">
    <location>
        <begin position="22"/>
        <end position="44"/>
    </location>
</feature>
<dbReference type="Pfam" id="PF08334">
    <property type="entry name" value="T2SSG"/>
    <property type="match status" value="1"/>
</dbReference>
<evidence type="ECO:0000313" key="13">
    <source>
        <dbReference type="EMBL" id="KDA01869.1"/>
    </source>
</evidence>
<dbReference type="GO" id="GO:0015628">
    <property type="term" value="P:protein secretion by the type II secretion system"/>
    <property type="evidence" value="ECO:0007669"/>
    <property type="project" value="InterPro"/>
</dbReference>
<keyword evidence="8 11" id="KW-1133">Transmembrane helix</keyword>
<evidence type="ECO:0000313" key="14">
    <source>
        <dbReference type="Proteomes" id="UP000024942"/>
    </source>
</evidence>
<proteinExistence type="inferred from homology"/>
<evidence type="ECO:0000256" key="5">
    <source>
        <dbReference type="ARBA" id="ARBA00022481"/>
    </source>
</evidence>
<reference evidence="13 14" key="1">
    <citation type="journal article" date="2014" name="Antonie Van Leeuwenhoek">
        <title>Hyphomonas beringensis sp. nov. and Hyphomonas chukchiensis sp. nov., isolated from surface seawater of the Bering Sea and Chukchi Sea.</title>
        <authorList>
            <person name="Li C."/>
            <person name="Lai Q."/>
            <person name="Li G."/>
            <person name="Dong C."/>
            <person name="Wang J."/>
            <person name="Liao Y."/>
            <person name="Shao Z."/>
        </authorList>
    </citation>
    <scope>NUCLEOTIDE SEQUENCE [LARGE SCALE GENOMIC DNA]</scope>
    <source>
        <strain evidence="13 14">SCH89</strain>
    </source>
</reference>
<evidence type="ECO:0000256" key="3">
    <source>
        <dbReference type="ARBA" id="ARBA00020042"/>
    </source>
</evidence>
<dbReference type="EMBL" id="ARYL01000020">
    <property type="protein sequence ID" value="KDA01869.1"/>
    <property type="molecule type" value="Genomic_DNA"/>
</dbReference>
<dbReference type="eggNOG" id="COG2165">
    <property type="taxonomic scope" value="Bacteria"/>
</dbReference>
<comment type="caution">
    <text evidence="13">The sequence shown here is derived from an EMBL/GenBank/DDBJ whole genome shotgun (WGS) entry which is preliminary data.</text>
</comment>
<dbReference type="PROSITE" id="PS00409">
    <property type="entry name" value="PROKAR_NTER_METHYL"/>
    <property type="match status" value="1"/>
</dbReference>
<evidence type="ECO:0000256" key="7">
    <source>
        <dbReference type="ARBA" id="ARBA00022692"/>
    </source>
</evidence>
<evidence type="ECO:0000259" key="12">
    <source>
        <dbReference type="Pfam" id="PF08334"/>
    </source>
</evidence>
<dbReference type="InterPro" id="IPR045584">
    <property type="entry name" value="Pilin-like"/>
</dbReference>